<reference evidence="1 2" key="2">
    <citation type="journal article" date="2011" name="J. Bacteriol.">
        <title>Complete genome sequence of the anaerobic, halophilic alkalithermophile Natranaerobius thermophilus JW/NM-WN-LF.</title>
        <authorList>
            <person name="Zhao B."/>
            <person name="Mesbah N.M."/>
            <person name="Dalin E."/>
            <person name="Goodwin L."/>
            <person name="Nolan M."/>
            <person name="Pitluck S."/>
            <person name="Chertkov O."/>
            <person name="Brettin T.S."/>
            <person name="Han J."/>
            <person name="Larimer F.W."/>
            <person name="Land M.L."/>
            <person name="Hauser L."/>
            <person name="Kyrpides N."/>
            <person name="Wiegel J."/>
        </authorList>
    </citation>
    <scope>NUCLEOTIDE SEQUENCE [LARGE SCALE GENOMIC DNA]</scope>
    <source>
        <strain evidence="2">ATCC BAA-1301 / DSM 18059 / JW/NM-WN-LF</strain>
    </source>
</reference>
<proteinExistence type="predicted"/>
<dbReference type="STRING" id="457570.Nther_1053"/>
<evidence type="ECO:0000313" key="1">
    <source>
        <dbReference type="EMBL" id="ACB84637.1"/>
    </source>
</evidence>
<dbReference type="HOGENOM" id="CLU_3138059_0_0_9"/>
<organism evidence="1 2">
    <name type="scientific">Natranaerobius thermophilus (strain ATCC BAA-1301 / DSM 18059 / JW/NM-WN-LF)</name>
    <dbReference type="NCBI Taxonomy" id="457570"/>
    <lineage>
        <taxon>Bacteria</taxon>
        <taxon>Bacillati</taxon>
        <taxon>Bacillota</taxon>
        <taxon>Clostridia</taxon>
        <taxon>Natranaerobiales</taxon>
        <taxon>Natranaerobiaceae</taxon>
        <taxon>Natranaerobius</taxon>
    </lineage>
</organism>
<dbReference type="KEGG" id="nth:Nther_1053"/>
<dbReference type="Pfam" id="PF01963">
    <property type="entry name" value="TraB_PrgY_gumN"/>
    <property type="match status" value="1"/>
</dbReference>
<dbReference type="InterPro" id="IPR002816">
    <property type="entry name" value="TraB/PrgY/GumN_fam"/>
</dbReference>
<dbReference type="EMBL" id="CP001034">
    <property type="protein sequence ID" value="ACB84637.1"/>
    <property type="molecule type" value="Genomic_DNA"/>
</dbReference>
<gene>
    <name evidence="1" type="ordered locus">Nther_1053</name>
</gene>
<dbReference type="InParanoid" id="B2A114"/>
<dbReference type="Proteomes" id="UP000001683">
    <property type="component" value="Chromosome"/>
</dbReference>
<protein>
    <recommendedName>
        <fullName evidence="3">TraB/GumN family protein</fullName>
    </recommendedName>
</protein>
<dbReference type="AlphaFoldDB" id="B2A114"/>
<evidence type="ECO:0008006" key="3">
    <source>
        <dbReference type="Google" id="ProtNLM"/>
    </source>
</evidence>
<reference evidence="1 2" key="1">
    <citation type="submission" date="2008-04" db="EMBL/GenBank/DDBJ databases">
        <title>Complete sequence of chromosome of Natranaerobius thermophilus JW/NM-WN-LF.</title>
        <authorList>
            <consortium name="US DOE Joint Genome Institute"/>
            <person name="Copeland A."/>
            <person name="Lucas S."/>
            <person name="Lapidus A."/>
            <person name="Glavina del Rio T."/>
            <person name="Dalin E."/>
            <person name="Tice H."/>
            <person name="Bruce D."/>
            <person name="Goodwin L."/>
            <person name="Pitluck S."/>
            <person name="Chertkov O."/>
            <person name="Brettin T."/>
            <person name="Detter J.C."/>
            <person name="Han C."/>
            <person name="Kuske C.R."/>
            <person name="Schmutz J."/>
            <person name="Larimer F."/>
            <person name="Land M."/>
            <person name="Hauser L."/>
            <person name="Kyrpides N."/>
            <person name="Lykidis A."/>
            <person name="Mesbah N.M."/>
            <person name="Wiegel J."/>
        </authorList>
    </citation>
    <scope>NUCLEOTIDE SEQUENCE [LARGE SCALE GENOMIC DNA]</scope>
    <source>
        <strain evidence="2">ATCC BAA-1301 / DSM 18059 / JW/NM-WN-LF</strain>
    </source>
</reference>
<name>B2A114_NATTJ</name>
<dbReference type="OrthoDB" id="357294at2"/>
<accession>B2A114</accession>
<keyword evidence="2" id="KW-1185">Reference proteome</keyword>
<sequence>MTDELEKLLNESEDQTYFILVGYAHLAGEDSILERLMERGYEVISVNEV</sequence>
<evidence type="ECO:0000313" key="2">
    <source>
        <dbReference type="Proteomes" id="UP000001683"/>
    </source>
</evidence>